<dbReference type="PRINTS" id="PR00039">
    <property type="entry name" value="HTHLYSR"/>
</dbReference>
<dbReference type="InterPro" id="IPR058163">
    <property type="entry name" value="LysR-type_TF_proteobact-type"/>
</dbReference>
<dbReference type="EMBL" id="JAGMWN010000002">
    <property type="protein sequence ID" value="MBP5856379.1"/>
    <property type="molecule type" value="Genomic_DNA"/>
</dbReference>
<reference evidence="6" key="1">
    <citation type="submission" date="2021-04" db="EMBL/GenBank/DDBJ databases">
        <authorList>
            <person name="Zhang D.-C."/>
        </authorList>
    </citation>
    <scope>NUCLEOTIDE SEQUENCE</scope>
    <source>
        <strain evidence="6">CGMCC 1.15697</strain>
    </source>
</reference>
<dbReference type="Pfam" id="PF03466">
    <property type="entry name" value="LysR_substrate"/>
    <property type="match status" value="1"/>
</dbReference>
<dbReference type="Pfam" id="PF00126">
    <property type="entry name" value="HTH_1"/>
    <property type="match status" value="1"/>
</dbReference>
<feature type="domain" description="HTH lysR-type" evidence="5">
    <location>
        <begin position="1"/>
        <end position="58"/>
    </location>
</feature>
<accession>A0A8J7S0D6</accession>
<dbReference type="GO" id="GO:0003700">
    <property type="term" value="F:DNA-binding transcription factor activity"/>
    <property type="evidence" value="ECO:0007669"/>
    <property type="project" value="InterPro"/>
</dbReference>
<protein>
    <submittedName>
        <fullName evidence="6">LysR family transcriptional regulator</fullName>
    </submittedName>
</protein>
<dbReference type="PANTHER" id="PTHR30537">
    <property type="entry name" value="HTH-TYPE TRANSCRIPTIONAL REGULATOR"/>
    <property type="match status" value="1"/>
</dbReference>
<evidence type="ECO:0000313" key="7">
    <source>
        <dbReference type="Proteomes" id="UP000672602"/>
    </source>
</evidence>
<evidence type="ECO:0000256" key="1">
    <source>
        <dbReference type="ARBA" id="ARBA00009437"/>
    </source>
</evidence>
<dbReference type="InterPro" id="IPR000847">
    <property type="entry name" value="LysR_HTH_N"/>
</dbReference>
<dbReference type="InterPro" id="IPR005119">
    <property type="entry name" value="LysR_subst-bd"/>
</dbReference>
<evidence type="ECO:0000256" key="4">
    <source>
        <dbReference type="ARBA" id="ARBA00023163"/>
    </source>
</evidence>
<comment type="similarity">
    <text evidence="1">Belongs to the LysR transcriptional regulatory family.</text>
</comment>
<evidence type="ECO:0000313" key="6">
    <source>
        <dbReference type="EMBL" id="MBP5856379.1"/>
    </source>
</evidence>
<dbReference type="InterPro" id="IPR036390">
    <property type="entry name" value="WH_DNA-bd_sf"/>
</dbReference>
<evidence type="ECO:0000256" key="3">
    <source>
        <dbReference type="ARBA" id="ARBA00023125"/>
    </source>
</evidence>
<gene>
    <name evidence="6" type="ORF">KAJ83_05130</name>
</gene>
<dbReference type="SUPFAM" id="SSF46785">
    <property type="entry name" value="Winged helix' DNA-binding domain"/>
    <property type="match status" value="1"/>
</dbReference>
<dbReference type="Gene3D" id="3.40.190.290">
    <property type="match status" value="1"/>
</dbReference>
<dbReference type="GO" id="GO:0043565">
    <property type="term" value="F:sequence-specific DNA binding"/>
    <property type="evidence" value="ECO:0007669"/>
    <property type="project" value="TreeGrafter"/>
</dbReference>
<dbReference type="PANTHER" id="PTHR30537:SF20">
    <property type="entry name" value="TRANSCRIPTIONAL REGULATORY PROTEIN"/>
    <property type="match status" value="1"/>
</dbReference>
<keyword evidence="4" id="KW-0804">Transcription</keyword>
<dbReference type="Gene3D" id="1.10.10.10">
    <property type="entry name" value="Winged helix-like DNA-binding domain superfamily/Winged helix DNA-binding domain"/>
    <property type="match status" value="1"/>
</dbReference>
<dbReference type="CDD" id="cd08422">
    <property type="entry name" value="PBP2_CrgA_like"/>
    <property type="match status" value="1"/>
</dbReference>
<keyword evidence="2" id="KW-0805">Transcription regulation</keyword>
<dbReference type="PROSITE" id="PS50931">
    <property type="entry name" value="HTH_LYSR"/>
    <property type="match status" value="1"/>
</dbReference>
<dbReference type="RefSeq" id="WP_210681276.1">
    <property type="nucleotide sequence ID" value="NZ_JAGMWN010000002.1"/>
</dbReference>
<comment type="caution">
    <text evidence="6">The sequence shown here is derived from an EMBL/GenBank/DDBJ whole genome shotgun (WGS) entry which is preliminary data.</text>
</comment>
<keyword evidence="3" id="KW-0238">DNA-binding</keyword>
<dbReference type="SUPFAM" id="SSF53850">
    <property type="entry name" value="Periplasmic binding protein-like II"/>
    <property type="match status" value="1"/>
</dbReference>
<dbReference type="FunFam" id="1.10.10.10:FF:000001">
    <property type="entry name" value="LysR family transcriptional regulator"/>
    <property type="match status" value="1"/>
</dbReference>
<evidence type="ECO:0000259" key="5">
    <source>
        <dbReference type="PROSITE" id="PS50931"/>
    </source>
</evidence>
<proteinExistence type="inferred from homology"/>
<name>A0A8J7S0D6_9PROT</name>
<organism evidence="6 7">
    <name type="scientific">Marivibrio halodurans</name>
    <dbReference type="NCBI Taxonomy" id="2039722"/>
    <lineage>
        <taxon>Bacteria</taxon>
        <taxon>Pseudomonadati</taxon>
        <taxon>Pseudomonadota</taxon>
        <taxon>Alphaproteobacteria</taxon>
        <taxon>Rhodospirillales</taxon>
        <taxon>Rhodospirillaceae</taxon>
        <taxon>Marivibrio</taxon>
    </lineage>
</organism>
<evidence type="ECO:0000256" key="2">
    <source>
        <dbReference type="ARBA" id="ARBA00023015"/>
    </source>
</evidence>
<dbReference type="Proteomes" id="UP000672602">
    <property type="component" value="Unassembled WGS sequence"/>
</dbReference>
<keyword evidence="7" id="KW-1185">Reference proteome</keyword>
<dbReference type="AlphaFoldDB" id="A0A8J7S0D6"/>
<sequence length="296" mass="33458">MDWDRLRIFHAVAEAGSFTHAGERLNLSQSAISRQISSLEESVKVPLFHRHARGLILTEQGDMLFRTVKDVFHKLSMVEARLAESKDRPSGPLKVTTTTAFGSTWLTPQIKEFIHLFPDVEVSLILSDEELDLGMRQADVAIRMSPPRQPDLVQRPLMSYTTKVYGAVAYLEAKGRPGKPEELDGHDIVVFGEETPMPVKTVNWLLEAGARPETPRRPILRVNSVYGVYRAVRSGLGLASLPEFMMPEKMGLEQVLPELSGPTTQAYFVYPEELRHSKRIAVFRDFLLRKVAEMQF</sequence>
<dbReference type="GO" id="GO:0006351">
    <property type="term" value="P:DNA-templated transcription"/>
    <property type="evidence" value="ECO:0007669"/>
    <property type="project" value="TreeGrafter"/>
</dbReference>
<dbReference type="InterPro" id="IPR036388">
    <property type="entry name" value="WH-like_DNA-bd_sf"/>
</dbReference>